<accession>A0ABZ2BHL5</accession>
<name>A0ABZ2BHL5_9HYPH</name>
<geneLocation type="plasmid" evidence="3 4">
    <name>pSchITTGS70d</name>
</geneLocation>
<proteinExistence type="predicted"/>
<gene>
    <name evidence="3" type="ORF">RB548_29835</name>
</gene>
<dbReference type="PANTHER" id="PTHR34136">
    <property type="match status" value="1"/>
</dbReference>
<protein>
    <submittedName>
        <fullName evidence="3">WecB/TagA/CpsF family glycosyltransferase</fullName>
    </submittedName>
</protein>
<keyword evidence="2" id="KW-0808">Transferase</keyword>
<sequence>MEGSALSPTIGARHAGRRYYFLGVPFDCIAKKTVVDLVSRCGSNVRFRYVVTPNVDHVVRLNKNAMLAPYYEHAWLSLCDSRPIARLAKILSLDLPLVTGSDLTAVLFGSVIQSGDRITLVAANEGIVRALERAYPRVCFRAIVPPDAVWSNAAAVEACVDFAVRERARFIFIAIGSPQSEKIAHAILTHPEARGIGFCIGASLEFLTGDKRRAPVWMREMGLEWLHRLASDPRRLWRRYVFAVLPLVRLFAGEVARRHYRPG</sequence>
<organism evidence="3 4">
    <name type="scientific">Sinorhizobium chiapasense</name>
    <dbReference type="NCBI Taxonomy" id="501572"/>
    <lineage>
        <taxon>Bacteria</taxon>
        <taxon>Pseudomonadati</taxon>
        <taxon>Pseudomonadota</taxon>
        <taxon>Alphaproteobacteria</taxon>
        <taxon>Hyphomicrobiales</taxon>
        <taxon>Rhizobiaceae</taxon>
        <taxon>Sinorhizobium/Ensifer group</taxon>
        <taxon>Sinorhizobium</taxon>
    </lineage>
</organism>
<dbReference type="Pfam" id="PF03808">
    <property type="entry name" value="Glyco_tran_WecG"/>
    <property type="match status" value="1"/>
</dbReference>
<dbReference type="NCBIfam" id="TIGR00696">
    <property type="entry name" value="wecG_tagA_cpsF"/>
    <property type="match status" value="1"/>
</dbReference>
<dbReference type="Proteomes" id="UP001432360">
    <property type="component" value="Plasmid pSchITTGS70d"/>
</dbReference>
<dbReference type="InterPro" id="IPR004629">
    <property type="entry name" value="WecG_TagA_CpsF"/>
</dbReference>
<dbReference type="PANTHER" id="PTHR34136:SF1">
    <property type="entry name" value="UDP-N-ACETYL-D-MANNOSAMINURONIC ACID TRANSFERASE"/>
    <property type="match status" value="1"/>
</dbReference>
<keyword evidence="1" id="KW-0328">Glycosyltransferase</keyword>
<keyword evidence="4" id="KW-1185">Reference proteome</keyword>
<evidence type="ECO:0000256" key="2">
    <source>
        <dbReference type="ARBA" id="ARBA00022679"/>
    </source>
</evidence>
<evidence type="ECO:0000313" key="4">
    <source>
        <dbReference type="Proteomes" id="UP001432360"/>
    </source>
</evidence>
<evidence type="ECO:0000313" key="3">
    <source>
        <dbReference type="EMBL" id="WVT06977.1"/>
    </source>
</evidence>
<reference evidence="3" key="1">
    <citation type="submission" date="2023-08" db="EMBL/GenBank/DDBJ databases">
        <title>Complete genome sequence of Sinorhizobium chiapanecum ITTG S70 isolated from Acaciella angustissima nodules in Chiapas-Mexico.</title>
        <authorList>
            <person name="Rincon-Rosales R."/>
            <person name="Rogel M.A."/>
            <person name="Rincon-Medina C.I."/>
            <person name="Guerrero G."/>
            <person name="Manzano-Gomez L.A."/>
            <person name="Lopez-Lopez A."/>
            <person name="Rincon Molina F.A."/>
            <person name="Martinez-Romero E."/>
        </authorList>
    </citation>
    <scope>NUCLEOTIDE SEQUENCE</scope>
    <source>
        <strain evidence="3">ITTG S70</strain>
        <plasmid evidence="3">pSchITTGS70d</plasmid>
    </source>
</reference>
<keyword evidence="3" id="KW-0614">Plasmid</keyword>
<dbReference type="RefSeq" id="WP_331375997.1">
    <property type="nucleotide sequence ID" value="NZ_CP133152.1"/>
</dbReference>
<evidence type="ECO:0000256" key="1">
    <source>
        <dbReference type="ARBA" id="ARBA00022676"/>
    </source>
</evidence>
<dbReference type="CDD" id="cd06533">
    <property type="entry name" value="Glyco_transf_WecG_TagA"/>
    <property type="match status" value="1"/>
</dbReference>
<dbReference type="EMBL" id="CP133152">
    <property type="protein sequence ID" value="WVT06977.1"/>
    <property type="molecule type" value="Genomic_DNA"/>
</dbReference>